<dbReference type="InterPro" id="IPR001584">
    <property type="entry name" value="Integrase_cat-core"/>
</dbReference>
<dbReference type="PANTHER" id="PTHR45835">
    <property type="entry name" value="YALI0A06105P"/>
    <property type="match status" value="1"/>
</dbReference>
<reference evidence="3 4" key="1">
    <citation type="journal article" date="2021" name="Commun. Biol.">
        <title>The genome of Shorea leprosula (Dipterocarpaceae) highlights the ecological relevance of drought in aseasonal tropical rainforests.</title>
        <authorList>
            <person name="Ng K.K.S."/>
            <person name="Kobayashi M.J."/>
            <person name="Fawcett J.A."/>
            <person name="Hatakeyama M."/>
            <person name="Paape T."/>
            <person name="Ng C.H."/>
            <person name="Ang C.C."/>
            <person name="Tnah L.H."/>
            <person name="Lee C.T."/>
            <person name="Nishiyama T."/>
            <person name="Sese J."/>
            <person name="O'Brien M.J."/>
            <person name="Copetti D."/>
            <person name="Mohd Noor M.I."/>
            <person name="Ong R.C."/>
            <person name="Putra M."/>
            <person name="Sireger I.Z."/>
            <person name="Indrioko S."/>
            <person name="Kosugi Y."/>
            <person name="Izuno A."/>
            <person name="Isagi Y."/>
            <person name="Lee S.L."/>
            <person name="Shimizu K.K."/>
        </authorList>
    </citation>
    <scope>NUCLEOTIDE SEQUENCE [LARGE SCALE GENOMIC DNA]</scope>
    <source>
        <strain evidence="3">214</strain>
    </source>
</reference>
<evidence type="ECO:0000313" key="3">
    <source>
        <dbReference type="EMBL" id="GKV30671.1"/>
    </source>
</evidence>
<feature type="domain" description="Integrase catalytic" evidence="2">
    <location>
        <begin position="1"/>
        <end position="151"/>
    </location>
</feature>
<evidence type="ECO:0000256" key="1">
    <source>
        <dbReference type="SAM" id="Phobius"/>
    </source>
</evidence>
<organism evidence="3 4">
    <name type="scientific">Rubroshorea leprosula</name>
    <dbReference type="NCBI Taxonomy" id="152421"/>
    <lineage>
        <taxon>Eukaryota</taxon>
        <taxon>Viridiplantae</taxon>
        <taxon>Streptophyta</taxon>
        <taxon>Embryophyta</taxon>
        <taxon>Tracheophyta</taxon>
        <taxon>Spermatophyta</taxon>
        <taxon>Magnoliopsida</taxon>
        <taxon>eudicotyledons</taxon>
        <taxon>Gunneridae</taxon>
        <taxon>Pentapetalae</taxon>
        <taxon>rosids</taxon>
        <taxon>malvids</taxon>
        <taxon>Malvales</taxon>
        <taxon>Dipterocarpaceae</taxon>
        <taxon>Rubroshorea</taxon>
    </lineage>
</organism>
<dbReference type="GO" id="GO:0015074">
    <property type="term" value="P:DNA integration"/>
    <property type="evidence" value="ECO:0007669"/>
    <property type="project" value="InterPro"/>
</dbReference>
<dbReference type="InterPro" id="IPR036397">
    <property type="entry name" value="RNaseH_sf"/>
</dbReference>
<dbReference type="InterPro" id="IPR012337">
    <property type="entry name" value="RNaseH-like_sf"/>
</dbReference>
<dbReference type="EMBL" id="BPVZ01000088">
    <property type="protein sequence ID" value="GKV30671.1"/>
    <property type="molecule type" value="Genomic_DNA"/>
</dbReference>
<evidence type="ECO:0000313" key="4">
    <source>
        <dbReference type="Proteomes" id="UP001054252"/>
    </source>
</evidence>
<sequence length="289" mass="33040">MDFVWGLPKIKRQHDSIWVVVNRLTKSAPFLPTKVDDLLDNLAKLYVKEVVKLHGVPVSIISDRDTRFTTRFWRSFQRAMGTQLRMSTTFHPQTDGQSERTIQTLEDMLRACALDFSGSWDERLPLIEFAYNNNYHPSIGMAPFEALYGSKCRTLVCWTEVGEKQMLEQMLGLEIVQKTTEKSRVLLLFFSPAPNKSPKPDSTHPLRNDLLCSSVRCSVCGCDFIWFLIPKFSPNSRRLPQPIAPVYLLNFLVLDCFITLALGVNFLCYAIEEVRPEARLTKGSDELNG</sequence>
<comment type="caution">
    <text evidence="3">The sequence shown here is derived from an EMBL/GenBank/DDBJ whole genome shotgun (WGS) entry which is preliminary data.</text>
</comment>
<dbReference type="Proteomes" id="UP001054252">
    <property type="component" value="Unassembled WGS sequence"/>
</dbReference>
<proteinExistence type="predicted"/>
<evidence type="ECO:0000259" key="2">
    <source>
        <dbReference type="PROSITE" id="PS50994"/>
    </source>
</evidence>
<accession>A0AAV5L132</accession>
<dbReference type="GO" id="GO:0003676">
    <property type="term" value="F:nucleic acid binding"/>
    <property type="evidence" value="ECO:0007669"/>
    <property type="project" value="InterPro"/>
</dbReference>
<dbReference type="SUPFAM" id="SSF53098">
    <property type="entry name" value="Ribonuclease H-like"/>
    <property type="match status" value="1"/>
</dbReference>
<keyword evidence="1" id="KW-0812">Transmembrane</keyword>
<keyword evidence="1" id="KW-1133">Transmembrane helix</keyword>
<name>A0AAV5L132_9ROSI</name>
<protein>
    <recommendedName>
        <fullName evidence="2">Integrase catalytic domain-containing protein</fullName>
    </recommendedName>
</protein>
<feature type="transmembrane region" description="Helical" evidence="1">
    <location>
        <begin position="247"/>
        <end position="271"/>
    </location>
</feature>
<dbReference type="PANTHER" id="PTHR45835:SF99">
    <property type="entry name" value="CHROMO DOMAIN-CONTAINING PROTEIN-RELATED"/>
    <property type="match status" value="1"/>
</dbReference>
<dbReference type="AlphaFoldDB" id="A0AAV5L132"/>
<gene>
    <name evidence="3" type="ORF">SLEP1_g39460</name>
</gene>
<dbReference type="PROSITE" id="PS50994">
    <property type="entry name" value="INTEGRASE"/>
    <property type="match status" value="1"/>
</dbReference>
<keyword evidence="1" id="KW-0472">Membrane</keyword>
<dbReference type="Gene3D" id="3.30.420.10">
    <property type="entry name" value="Ribonuclease H-like superfamily/Ribonuclease H"/>
    <property type="match status" value="1"/>
</dbReference>
<keyword evidence="4" id="KW-1185">Reference proteome</keyword>